<proteinExistence type="predicted"/>
<reference evidence="1" key="1">
    <citation type="submission" date="2021-06" db="EMBL/GenBank/DDBJ databases">
        <authorList>
            <person name="Kallberg Y."/>
            <person name="Tangrot J."/>
            <person name="Rosling A."/>
        </authorList>
    </citation>
    <scope>NUCLEOTIDE SEQUENCE</scope>
    <source>
        <strain evidence="1">FL130A</strain>
    </source>
</reference>
<accession>A0A9N9ANS4</accession>
<evidence type="ECO:0000313" key="1">
    <source>
        <dbReference type="EMBL" id="CAG8534849.1"/>
    </source>
</evidence>
<keyword evidence="2" id="KW-1185">Reference proteome</keyword>
<organism evidence="1 2">
    <name type="scientific">Ambispora leptoticha</name>
    <dbReference type="NCBI Taxonomy" id="144679"/>
    <lineage>
        <taxon>Eukaryota</taxon>
        <taxon>Fungi</taxon>
        <taxon>Fungi incertae sedis</taxon>
        <taxon>Mucoromycota</taxon>
        <taxon>Glomeromycotina</taxon>
        <taxon>Glomeromycetes</taxon>
        <taxon>Archaeosporales</taxon>
        <taxon>Ambisporaceae</taxon>
        <taxon>Ambispora</taxon>
    </lineage>
</organism>
<dbReference type="EMBL" id="CAJVPS010001352">
    <property type="protein sequence ID" value="CAG8534849.1"/>
    <property type="molecule type" value="Genomic_DNA"/>
</dbReference>
<comment type="caution">
    <text evidence="1">The sequence shown here is derived from an EMBL/GenBank/DDBJ whole genome shotgun (WGS) entry which is preliminary data.</text>
</comment>
<gene>
    <name evidence="1" type="ORF">ALEPTO_LOCUS5119</name>
</gene>
<evidence type="ECO:0000313" key="2">
    <source>
        <dbReference type="Proteomes" id="UP000789508"/>
    </source>
</evidence>
<name>A0A9N9ANS4_9GLOM</name>
<sequence length="66" mass="7721">MNWILRSRKDTVLYRRSADVASYCKRDEYEQERCFADNDDDNEFVGSTATEAVKAAMNFAETHSEY</sequence>
<dbReference type="Proteomes" id="UP000789508">
    <property type="component" value="Unassembled WGS sequence"/>
</dbReference>
<dbReference type="AlphaFoldDB" id="A0A9N9ANS4"/>
<protein>
    <submittedName>
        <fullName evidence="1">10069_t:CDS:1</fullName>
    </submittedName>
</protein>